<evidence type="ECO:0000259" key="8">
    <source>
        <dbReference type="PROSITE" id="PS50850"/>
    </source>
</evidence>
<dbReference type="InterPro" id="IPR020846">
    <property type="entry name" value="MFS_dom"/>
</dbReference>
<dbReference type="GeneID" id="25309063"/>
<dbReference type="Gene3D" id="1.20.1250.20">
    <property type="entry name" value="MFS general substrate transporter like domains"/>
    <property type="match status" value="1"/>
</dbReference>
<dbReference type="CDD" id="cd06179">
    <property type="entry name" value="MFS_TRI12_like"/>
    <property type="match status" value="1"/>
</dbReference>
<dbReference type="Pfam" id="PF06609">
    <property type="entry name" value="TRI12"/>
    <property type="match status" value="1"/>
</dbReference>
<feature type="transmembrane region" description="Helical" evidence="7">
    <location>
        <begin position="346"/>
        <end position="363"/>
    </location>
</feature>
<dbReference type="Proteomes" id="UP000053029">
    <property type="component" value="Unassembled WGS sequence"/>
</dbReference>
<comment type="subcellular location">
    <subcellularLocation>
        <location evidence="1">Membrane</location>
        <topology evidence="1">Multi-pass membrane protein</topology>
    </subcellularLocation>
</comment>
<feature type="transmembrane region" description="Helical" evidence="7">
    <location>
        <begin position="237"/>
        <end position="255"/>
    </location>
</feature>
<dbReference type="PROSITE" id="PS50850">
    <property type="entry name" value="MFS"/>
    <property type="match status" value="1"/>
</dbReference>
<feature type="transmembrane region" description="Helical" evidence="7">
    <location>
        <begin position="146"/>
        <end position="169"/>
    </location>
</feature>
<gene>
    <name evidence="9" type="ORF">Z517_09573</name>
</gene>
<dbReference type="RefSeq" id="XP_013280935.1">
    <property type="nucleotide sequence ID" value="XM_013425481.1"/>
</dbReference>
<feature type="transmembrane region" description="Helical" evidence="7">
    <location>
        <begin position="383"/>
        <end position="405"/>
    </location>
</feature>
<accession>A0A0D2ESB1</accession>
<dbReference type="InterPro" id="IPR053791">
    <property type="entry name" value="MFS_Tri12-like"/>
</dbReference>
<dbReference type="EMBL" id="KN846974">
    <property type="protein sequence ID" value="KIW77127.1"/>
    <property type="molecule type" value="Genomic_DNA"/>
</dbReference>
<feature type="transmembrane region" description="Helical" evidence="7">
    <location>
        <begin position="441"/>
        <end position="465"/>
    </location>
</feature>
<dbReference type="OrthoDB" id="4139357at2759"/>
<sequence>MSRLKHDGRRTSITFKKIFVNSTSKMEAATPHADGKAVPKPEPPIHTEDFKVTAHGDVLAEEALGASVQPGYFRSPTFLGTVLAQGLSVQAAYFGWVLASNSLATMNEELGPSDSYLWIPLAYTLTLATGYLLFGRLSDIFGRRWFVIYSNALVLVGSIVACTAQSISALIVSNVFIGLGGAAQFSYGCILPELVPCKARGLVNGFIMVFSIPGAAFGPVIAKALIVNTAAGWRWNYYLTIIMQGIAILLFFLFYRPPTFQMLHMNRTLKEKVMTLDFGGITLFLAGMVLFLLGINWGGNIYPWKSAAVISTIIIGFLLLVAFVVYESYIPSDPFVPLWLLKNTQFMLLTVIACVGGMLYYPLNIVWPTATAALWTDDLIYQGWLTMAFVGGNTLGDIVCCAIFARIGRIRYQLMCFTTVVTALIGSLASTTQHSKDRSTVLVILGTVACGCVEMIPIISITFTVQPEDIGMAIGTQGAIRSAVGSIAVAMYGSVLSSRNTALSTKLIPKAVTAAGLPAPSLPALFTAFTQGADALKTVPGFNARVGAALSTAQKDAFSGALKIVFLMTIAFGVCGMVASVFIKNIDHLLTGEVVRRLHDRGQTELHEAKAREYDAPRLATDVEEKTG</sequence>
<keyword evidence="5 7" id="KW-0472">Membrane</keyword>
<evidence type="ECO:0000256" key="2">
    <source>
        <dbReference type="ARBA" id="ARBA00022448"/>
    </source>
</evidence>
<dbReference type="InterPro" id="IPR010573">
    <property type="entry name" value="MFS_Str1/Tri12-like"/>
</dbReference>
<feature type="domain" description="Major facilitator superfamily (MFS) profile" evidence="8">
    <location>
        <begin position="81"/>
        <end position="588"/>
    </location>
</feature>
<feature type="transmembrane region" description="Helical" evidence="7">
    <location>
        <begin position="564"/>
        <end position="583"/>
    </location>
</feature>
<name>A0A0D2ESB1_9EURO</name>
<feature type="transmembrane region" description="Helical" evidence="7">
    <location>
        <begin position="307"/>
        <end position="326"/>
    </location>
</feature>
<dbReference type="SUPFAM" id="SSF103473">
    <property type="entry name" value="MFS general substrate transporter"/>
    <property type="match status" value="2"/>
</dbReference>
<feature type="region of interest" description="Disordered" evidence="6">
    <location>
        <begin position="26"/>
        <end position="46"/>
    </location>
</feature>
<evidence type="ECO:0000256" key="4">
    <source>
        <dbReference type="ARBA" id="ARBA00022989"/>
    </source>
</evidence>
<feature type="transmembrane region" description="Helical" evidence="7">
    <location>
        <begin position="116"/>
        <end position="134"/>
    </location>
</feature>
<dbReference type="HOGENOM" id="CLU_000960_25_2_1"/>
<keyword evidence="4 7" id="KW-1133">Transmembrane helix</keyword>
<reference evidence="9 10" key="1">
    <citation type="submission" date="2015-01" db="EMBL/GenBank/DDBJ databases">
        <title>The Genome Sequence of Fonsecaea pedrosoi CBS 271.37.</title>
        <authorList>
            <consortium name="The Broad Institute Genomics Platform"/>
            <person name="Cuomo C."/>
            <person name="de Hoog S."/>
            <person name="Gorbushina A."/>
            <person name="Stielow B."/>
            <person name="Teixiera M."/>
            <person name="Abouelleil A."/>
            <person name="Chapman S.B."/>
            <person name="Priest M."/>
            <person name="Young S.K."/>
            <person name="Wortman J."/>
            <person name="Nusbaum C."/>
            <person name="Birren B."/>
        </authorList>
    </citation>
    <scope>NUCLEOTIDE SEQUENCE [LARGE SCALE GENOMIC DNA]</scope>
    <source>
        <strain evidence="9 10">CBS 271.37</strain>
    </source>
</reference>
<dbReference type="AlphaFoldDB" id="A0A0D2ESB1"/>
<evidence type="ECO:0000256" key="6">
    <source>
        <dbReference type="SAM" id="MobiDB-lite"/>
    </source>
</evidence>
<keyword evidence="3 7" id="KW-0812">Transmembrane</keyword>
<feature type="transmembrane region" description="Helical" evidence="7">
    <location>
        <begin position="276"/>
        <end position="295"/>
    </location>
</feature>
<feature type="transmembrane region" description="Helical" evidence="7">
    <location>
        <begin position="175"/>
        <end position="195"/>
    </location>
</feature>
<evidence type="ECO:0000256" key="1">
    <source>
        <dbReference type="ARBA" id="ARBA00004141"/>
    </source>
</evidence>
<dbReference type="PANTHER" id="PTHR23501:SF109">
    <property type="entry name" value="MAJOR FACILITATOR SUPERFAMILY (MFS) PROFILE DOMAIN-CONTAINING PROTEIN-RELATED"/>
    <property type="match status" value="1"/>
</dbReference>
<evidence type="ECO:0000313" key="10">
    <source>
        <dbReference type="Proteomes" id="UP000053029"/>
    </source>
</evidence>
<organism evidence="9 10">
    <name type="scientific">Fonsecaea pedrosoi CBS 271.37</name>
    <dbReference type="NCBI Taxonomy" id="1442368"/>
    <lineage>
        <taxon>Eukaryota</taxon>
        <taxon>Fungi</taxon>
        <taxon>Dikarya</taxon>
        <taxon>Ascomycota</taxon>
        <taxon>Pezizomycotina</taxon>
        <taxon>Eurotiomycetes</taxon>
        <taxon>Chaetothyriomycetidae</taxon>
        <taxon>Chaetothyriales</taxon>
        <taxon>Herpotrichiellaceae</taxon>
        <taxon>Fonsecaea</taxon>
    </lineage>
</organism>
<feature type="transmembrane region" description="Helical" evidence="7">
    <location>
        <begin position="202"/>
        <end position="225"/>
    </location>
</feature>
<evidence type="ECO:0000256" key="7">
    <source>
        <dbReference type="SAM" id="Phobius"/>
    </source>
</evidence>
<evidence type="ECO:0000256" key="3">
    <source>
        <dbReference type="ARBA" id="ARBA00022692"/>
    </source>
</evidence>
<dbReference type="GO" id="GO:0022857">
    <property type="term" value="F:transmembrane transporter activity"/>
    <property type="evidence" value="ECO:0007669"/>
    <property type="project" value="InterPro"/>
</dbReference>
<evidence type="ECO:0000313" key="9">
    <source>
        <dbReference type="EMBL" id="KIW77127.1"/>
    </source>
</evidence>
<protein>
    <recommendedName>
        <fullName evidence="8">Major facilitator superfamily (MFS) profile domain-containing protein</fullName>
    </recommendedName>
</protein>
<feature type="compositionally biased region" description="Basic and acidic residues" evidence="6">
    <location>
        <begin position="33"/>
        <end position="46"/>
    </location>
</feature>
<evidence type="ECO:0000256" key="5">
    <source>
        <dbReference type="ARBA" id="ARBA00023136"/>
    </source>
</evidence>
<proteinExistence type="predicted"/>
<keyword evidence="10" id="KW-1185">Reference proteome</keyword>
<keyword evidence="2" id="KW-0813">Transport</keyword>
<dbReference type="GO" id="GO:0005886">
    <property type="term" value="C:plasma membrane"/>
    <property type="evidence" value="ECO:0007669"/>
    <property type="project" value="TreeGrafter"/>
</dbReference>
<feature type="transmembrane region" description="Helical" evidence="7">
    <location>
        <begin position="77"/>
        <end position="96"/>
    </location>
</feature>
<dbReference type="InterPro" id="IPR036259">
    <property type="entry name" value="MFS_trans_sf"/>
</dbReference>
<dbReference type="PANTHER" id="PTHR23501">
    <property type="entry name" value="MAJOR FACILITATOR SUPERFAMILY"/>
    <property type="match status" value="1"/>
</dbReference>
<dbReference type="VEuPathDB" id="FungiDB:Z517_09573"/>